<name>A0A1F5TGX4_9BACT</name>
<comment type="caution">
    <text evidence="1">The sequence shown here is derived from an EMBL/GenBank/DDBJ whole genome shotgun (WGS) entry which is preliminary data.</text>
</comment>
<dbReference type="AlphaFoldDB" id="A0A1F5TGX4"/>
<proteinExistence type="predicted"/>
<accession>A0A1F5TGX4</accession>
<dbReference type="EMBL" id="MFGM01000007">
    <property type="protein sequence ID" value="OGF38170.1"/>
    <property type="molecule type" value="Genomic_DNA"/>
</dbReference>
<dbReference type="Proteomes" id="UP000178656">
    <property type="component" value="Unassembled WGS sequence"/>
</dbReference>
<evidence type="ECO:0000313" key="1">
    <source>
        <dbReference type="EMBL" id="OGF38170.1"/>
    </source>
</evidence>
<organism evidence="1 2">
    <name type="scientific">Candidatus Falkowbacteria bacterium RIFOXYC2_FULL_48_21</name>
    <dbReference type="NCBI Taxonomy" id="1798005"/>
    <lineage>
        <taxon>Bacteria</taxon>
        <taxon>Candidatus Falkowiibacteriota</taxon>
    </lineage>
</organism>
<gene>
    <name evidence="1" type="ORF">A2482_04295</name>
</gene>
<evidence type="ECO:0000313" key="2">
    <source>
        <dbReference type="Proteomes" id="UP000178656"/>
    </source>
</evidence>
<sequence>MKNRDEFVKRLRTWRGANTAFEAASRSFHEAETEFTSAFRENGGVEIIVFPPDSGAVIIRIKRWSQTEAGKYSLETVGGYTEGSVVAKKLRRFRVCLQVMALKRFWYSYSPKMFKFVASLGVIPSKLRLVRFGEHYFEKKDEQWVRMG</sequence>
<reference evidence="1 2" key="1">
    <citation type="journal article" date="2016" name="Nat. Commun.">
        <title>Thousands of microbial genomes shed light on interconnected biogeochemical processes in an aquifer system.</title>
        <authorList>
            <person name="Anantharaman K."/>
            <person name="Brown C.T."/>
            <person name="Hug L.A."/>
            <person name="Sharon I."/>
            <person name="Castelle C.J."/>
            <person name="Probst A.J."/>
            <person name="Thomas B.C."/>
            <person name="Singh A."/>
            <person name="Wilkins M.J."/>
            <person name="Karaoz U."/>
            <person name="Brodie E.L."/>
            <person name="Williams K.H."/>
            <person name="Hubbard S.S."/>
            <person name="Banfield J.F."/>
        </authorList>
    </citation>
    <scope>NUCLEOTIDE SEQUENCE [LARGE SCALE GENOMIC DNA]</scope>
</reference>
<protein>
    <submittedName>
        <fullName evidence="1">Uncharacterized protein</fullName>
    </submittedName>
</protein>